<proteinExistence type="predicted"/>
<dbReference type="EMBL" id="JANFWR010000010">
    <property type="protein sequence ID" value="MCW0399287.1"/>
    <property type="molecule type" value="Genomic_DNA"/>
</dbReference>
<dbReference type="RefSeq" id="WP_267122698.1">
    <property type="nucleotide sequence ID" value="NZ_JANFWR010000010.1"/>
</dbReference>
<evidence type="ECO:0000313" key="1">
    <source>
        <dbReference type="EMBL" id="MCW0399287.1"/>
    </source>
</evidence>
<sequence length="201" mass="22806">MEEMTSRVRKKITQPVGNHPAKWMTDTERFRVVSVQAYELRDLRHRLAADPDRARDLWMAKEAELAGICGKLTAILRDRVPPAVFRQIDDMVECMERPEDLSPDCRCWAHLGTLDAVSATYGAMVTARLGHSDFDQAALHLLSLFTVYKDNAYRLYAEVHMQCQALCWDAEPESLHVSIADVKGYPVLEVSFKVRPGTESV</sequence>
<accession>A0ABT3DUY1</accession>
<organism evidence="1 2">
    <name type="scientific">Xanthomonas sacchari</name>
    <dbReference type="NCBI Taxonomy" id="56458"/>
    <lineage>
        <taxon>Bacteria</taxon>
        <taxon>Pseudomonadati</taxon>
        <taxon>Pseudomonadota</taxon>
        <taxon>Gammaproteobacteria</taxon>
        <taxon>Lysobacterales</taxon>
        <taxon>Lysobacteraceae</taxon>
        <taxon>Xanthomonas</taxon>
    </lineage>
</organism>
<gene>
    <name evidence="1" type="ORF">NB700_001843</name>
</gene>
<comment type="caution">
    <text evidence="1">The sequence shown here is derived from an EMBL/GenBank/DDBJ whole genome shotgun (WGS) entry which is preliminary data.</text>
</comment>
<name>A0ABT3DUY1_9XANT</name>
<evidence type="ECO:0000313" key="2">
    <source>
        <dbReference type="Proteomes" id="UP001320843"/>
    </source>
</evidence>
<protein>
    <submittedName>
        <fullName evidence="1">Uncharacterized protein</fullName>
    </submittedName>
</protein>
<reference evidence="1 2" key="1">
    <citation type="submission" date="2022-06" db="EMBL/GenBank/DDBJ databases">
        <title>Dynamics of rice microbiomes reveals core vertical transmitted seed endophytes.</title>
        <authorList>
            <person name="Liao K."/>
            <person name="Zhang X."/>
        </authorList>
    </citation>
    <scope>NUCLEOTIDE SEQUENCE [LARGE SCALE GENOMIC DNA]</scope>
    <source>
        <strain evidence="1 2">YT10-10-1</strain>
    </source>
</reference>
<keyword evidence="2" id="KW-1185">Reference proteome</keyword>
<dbReference type="Proteomes" id="UP001320843">
    <property type="component" value="Unassembled WGS sequence"/>
</dbReference>